<sequence length="473" mass="51014">MSAISPNDELNEFGYSQKFLRTIKSFDSFAVAFSFISITTGIFATFGYLLNTGGPRGLWTWPIVILGQYFVAMIYGALASRIPLAGYSYQWGTRLAGWRTGWWLGWISMCFLFIVVVSVDYAFVQVAFQPLIGQSYTPMSAAIETAITIAIQGIIIFISTKTTAKLNSAAVVTEVAGIVVLVLALVIGAVVKQHGSVSNIFSSGMVPADGYWKWIGPFMLCTLLGAYTIVGFEAASNLAEETDNARKVIPASMTRAVGLSGIMGFILLLGASYSISDMEATTKSSAPIAFLVEQNLGTVAAKILLFIVCISIFACGMVNLMTNTRLIYAMARDGRLPGHKSLSQAPKPTGGPTWATAVATLVSIAIVLLLSNSTNALATLFSASTIMPALAYLGTVLLFIRVRKNLTPGQHGVEKKSWEMPVAILAVVWLLFELSCLIFPPQFRNAQYYVIGTLLVGVVFFVIASVQKKSQDK</sequence>
<evidence type="ECO:0000313" key="7">
    <source>
        <dbReference type="EMBL" id="CAB4760607.1"/>
    </source>
</evidence>
<evidence type="ECO:0000256" key="1">
    <source>
        <dbReference type="ARBA" id="ARBA00004141"/>
    </source>
</evidence>
<feature type="transmembrane region" description="Helical" evidence="6">
    <location>
        <begin position="349"/>
        <end position="370"/>
    </location>
</feature>
<name>A0A6J6UQ59_9ZZZZ</name>
<keyword evidence="5 6" id="KW-0472">Membrane</keyword>
<feature type="transmembrane region" description="Helical" evidence="6">
    <location>
        <begin position="61"/>
        <end position="80"/>
    </location>
</feature>
<feature type="transmembrane region" description="Helical" evidence="6">
    <location>
        <begin position="421"/>
        <end position="440"/>
    </location>
</feature>
<feature type="transmembrane region" description="Helical" evidence="6">
    <location>
        <begin position="101"/>
        <end position="124"/>
    </location>
</feature>
<dbReference type="GO" id="GO:0016020">
    <property type="term" value="C:membrane"/>
    <property type="evidence" value="ECO:0007669"/>
    <property type="project" value="UniProtKB-SubCell"/>
</dbReference>
<feature type="transmembrane region" description="Helical" evidence="6">
    <location>
        <begin position="376"/>
        <end position="400"/>
    </location>
</feature>
<evidence type="ECO:0000256" key="2">
    <source>
        <dbReference type="ARBA" id="ARBA00022448"/>
    </source>
</evidence>
<feature type="transmembrane region" description="Helical" evidence="6">
    <location>
        <begin position="211"/>
        <end position="235"/>
    </location>
</feature>
<dbReference type="PANTHER" id="PTHR45649:SF26">
    <property type="entry name" value="OS04G0435100 PROTEIN"/>
    <property type="match status" value="1"/>
</dbReference>
<feature type="transmembrane region" description="Helical" evidence="6">
    <location>
        <begin position="256"/>
        <end position="275"/>
    </location>
</feature>
<dbReference type="AlphaFoldDB" id="A0A6J6UQ59"/>
<evidence type="ECO:0000256" key="6">
    <source>
        <dbReference type="SAM" id="Phobius"/>
    </source>
</evidence>
<dbReference type="InterPro" id="IPR002293">
    <property type="entry name" value="AA/rel_permease1"/>
</dbReference>
<keyword evidence="2" id="KW-0813">Transport</keyword>
<dbReference type="PIRSF" id="PIRSF006060">
    <property type="entry name" value="AA_transporter"/>
    <property type="match status" value="1"/>
</dbReference>
<feature type="transmembrane region" description="Helical" evidence="6">
    <location>
        <begin position="136"/>
        <end position="158"/>
    </location>
</feature>
<feature type="transmembrane region" description="Helical" evidence="6">
    <location>
        <begin position="446"/>
        <end position="466"/>
    </location>
</feature>
<proteinExistence type="predicted"/>
<feature type="transmembrane region" description="Helical" evidence="6">
    <location>
        <begin position="28"/>
        <end position="49"/>
    </location>
</feature>
<dbReference type="Gene3D" id="1.20.1740.10">
    <property type="entry name" value="Amino acid/polyamine transporter I"/>
    <property type="match status" value="1"/>
</dbReference>
<keyword evidence="3 6" id="KW-0812">Transmembrane</keyword>
<dbReference type="PANTHER" id="PTHR45649">
    <property type="entry name" value="AMINO-ACID PERMEASE BAT1"/>
    <property type="match status" value="1"/>
</dbReference>
<accession>A0A6J6UQ59</accession>
<comment type="subcellular location">
    <subcellularLocation>
        <location evidence="1">Membrane</location>
        <topology evidence="1">Multi-pass membrane protein</topology>
    </subcellularLocation>
</comment>
<reference evidence="7" key="1">
    <citation type="submission" date="2020-05" db="EMBL/GenBank/DDBJ databases">
        <authorList>
            <person name="Chiriac C."/>
            <person name="Salcher M."/>
            <person name="Ghai R."/>
            <person name="Kavagutti S V."/>
        </authorList>
    </citation>
    <scope>NUCLEOTIDE SEQUENCE</scope>
</reference>
<dbReference type="EMBL" id="CAEZZI010000097">
    <property type="protein sequence ID" value="CAB4760607.1"/>
    <property type="molecule type" value="Genomic_DNA"/>
</dbReference>
<feature type="transmembrane region" description="Helical" evidence="6">
    <location>
        <begin position="170"/>
        <end position="191"/>
    </location>
</feature>
<gene>
    <name evidence="7" type="ORF">UFOPK2842_00914</name>
</gene>
<feature type="transmembrane region" description="Helical" evidence="6">
    <location>
        <begin position="303"/>
        <end position="328"/>
    </location>
</feature>
<evidence type="ECO:0000256" key="4">
    <source>
        <dbReference type="ARBA" id="ARBA00022989"/>
    </source>
</evidence>
<protein>
    <submittedName>
        <fullName evidence="7">Unannotated protein</fullName>
    </submittedName>
</protein>
<evidence type="ECO:0000256" key="5">
    <source>
        <dbReference type="ARBA" id="ARBA00023136"/>
    </source>
</evidence>
<evidence type="ECO:0000256" key="3">
    <source>
        <dbReference type="ARBA" id="ARBA00022692"/>
    </source>
</evidence>
<keyword evidence="4 6" id="KW-1133">Transmembrane helix</keyword>
<organism evidence="7">
    <name type="scientific">freshwater metagenome</name>
    <dbReference type="NCBI Taxonomy" id="449393"/>
    <lineage>
        <taxon>unclassified sequences</taxon>
        <taxon>metagenomes</taxon>
        <taxon>ecological metagenomes</taxon>
    </lineage>
</organism>
<dbReference type="GO" id="GO:0022857">
    <property type="term" value="F:transmembrane transporter activity"/>
    <property type="evidence" value="ECO:0007669"/>
    <property type="project" value="InterPro"/>
</dbReference>
<dbReference type="Pfam" id="PF13520">
    <property type="entry name" value="AA_permease_2"/>
    <property type="match status" value="1"/>
</dbReference>